<dbReference type="SUPFAM" id="SSF48239">
    <property type="entry name" value="Terpenoid cyclases/Protein prenyltransferases"/>
    <property type="match status" value="1"/>
</dbReference>
<comment type="pathway">
    <text evidence="1">Secondary metabolite biosynthesis; hopanoid biosynthesis.</text>
</comment>
<feature type="transmembrane region" description="Helical" evidence="4">
    <location>
        <begin position="256"/>
        <end position="275"/>
    </location>
</feature>
<keyword evidence="7" id="KW-0456">Lyase</keyword>
<evidence type="ECO:0000313" key="8">
    <source>
        <dbReference type="Proteomes" id="UP001232445"/>
    </source>
</evidence>
<dbReference type="Pfam" id="PF13243">
    <property type="entry name" value="SQHop_cyclase_C"/>
    <property type="match status" value="1"/>
</dbReference>
<keyword evidence="8" id="KW-1185">Reference proteome</keyword>
<keyword evidence="3" id="KW-0677">Repeat</keyword>
<dbReference type="InterPro" id="IPR032696">
    <property type="entry name" value="SQ_cyclase_C"/>
</dbReference>
<evidence type="ECO:0000256" key="3">
    <source>
        <dbReference type="ARBA" id="ARBA00022737"/>
    </source>
</evidence>
<reference evidence="7 8" key="1">
    <citation type="submission" date="2023-07" db="EMBL/GenBank/DDBJ databases">
        <title>Genomic Encyclopedia of Type Strains, Phase IV (KMG-IV): sequencing the most valuable type-strain genomes for metagenomic binning, comparative biology and taxonomic classification.</title>
        <authorList>
            <person name="Goeker M."/>
        </authorList>
    </citation>
    <scope>NUCLEOTIDE SEQUENCE [LARGE SCALE GENOMIC DNA]</scope>
    <source>
        <strain evidence="7 8">DSM 17740</strain>
    </source>
</reference>
<comment type="caution">
    <text evidence="7">The sequence shown here is derived from an EMBL/GenBank/DDBJ whole genome shotgun (WGS) entry which is preliminary data.</text>
</comment>
<dbReference type="InterPro" id="IPR032697">
    <property type="entry name" value="SQ_cyclase_N"/>
</dbReference>
<organism evidence="7 8">
    <name type="scientific">Caldalkalibacillus uzonensis</name>
    <dbReference type="NCBI Taxonomy" id="353224"/>
    <lineage>
        <taxon>Bacteria</taxon>
        <taxon>Bacillati</taxon>
        <taxon>Bacillota</taxon>
        <taxon>Bacilli</taxon>
        <taxon>Bacillales</taxon>
        <taxon>Bacillaceae</taxon>
        <taxon>Caldalkalibacillus</taxon>
    </lineage>
</organism>
<dbReference type="GO" id="GO:0016829">
    <property type="term" value="F:lyase activity"/>
    <property type="evidence" value="ECO:0007669"/>
    <property type="project" value="UniProtKB-KW"/>
</dbReference>
<evidence type="ECO:0000259" key="5">
    <source>
        <dbReference type="Pfam" id="PF13243"/>
    </source>
</evidence>
<keyword evidence="4" id="KW-0472">Membrane</keyword>
<name>A0ABU0CSH8_9BACI</name>
<gene>
    <name evidence="7" type="ORF">J2S00_001637</name>
</gene>
<dbReference type="EC" id="4.2.1.137" evidence="7"/>
<evidence type="ECO:0000259" key="6">
    <source>
        <dbReference type="Pfam" id="PF13249"/>
    </source>
</evidence>
<protein>
    <submittedName>
        <fullName evidence="7">Sporulenol synthase</fullName>
        <ecNumber evidence="7">4.2.1.137</ecNumber>
    </submittedName>
</protein>
<dbReference type="EMBL" id="JAUSUQ010000005">
    <property type="protein sequence ID" value="MDQ0338851.1"/>
    <property type="molecule type" value="Genomic_DNA"/>
</dbReference>
<keyword evidence="4" id="KW-0812">Transmembrane</keyword>
<comment type="similarity">
    <text evidence="2">Belongs to the terpene cyclase/mutase family.</text>
</comment>
<accession>A0ABU0CSH8</accession>
<dbReference type="Gene3D" id="1.50.10.20">
    <property type="match status" value="2"/>
</dbReference>
<dbReference type="Pfam" id="PF13249">
    <property type="entry name" value="SQHop_cyclase_N"/>
    <property type="match status" value="1"/>
</dbReference>
<dbReference type="InterPro" id="IPR008930">
    <property type="entry name" value="Terpenoid_cyclase/PrenylTrfase"/>
</dbReference>
<evidence type="ECO:0000256" key="1">
    <source>
        <dbReference type="ARBA" id="ARBA00004999"/>
    </source>
</evidence>
<feature type="domain" description="Squalene cyclase N-terminal" evidence="6">
    <location>
        <begin position="9"/>
        <end position="295"/>
    </location>
</feature>
<sequence length="461" mass="51723">MKQLVEQEIERIVNLLVTSQQTDGSWRYCFESGALTDAFMIFLLRSLKINDESLISNLAARIARLQQEDGAWSLYHDEGGNLSATIQAYVGLLYSKRHHQEDEHMRAAQGFILSRGGVDQADIIAKLMLALAGRYPWQHLPSVPIEVMLLPSAAPVHFFDLSGHARVHLAPMLILSDQTFTLQNEHTPDLSHLIVNERQRQRDSVARTLYRQQQAYSRLIRQWLQLLGEPMAELHQQAVKKAERFMLERIEADGTLYSYASATFLMIFALLALGYRKDNPVITKAVQGLKTLVCSAAQGHHLQNSTSTVWDTALISHALQTAGLSVSHPAVHKANHYILTRQHDQYGDWALKNPHVPPGGWGFSDINTINPDVDDTTAALRAIDGETEEEGFLEAWNRGLRWLLSMQNDDGGWPAFEKNTEHPLLALLPVDYAKDFLIDPSTADLTGRTLEFLGNHAGLTL</sequence>
<dbReference type="Proteomes" id="UP001232445">
    <property type="component" value="Unassembled WGS sequence"/>
</dbReference>
<feature type="domain" description="Squalene cyclase C-terminal" evidence="5">
    <location>
        <begin position="307"/>
        <end position="456"/>
    </location>
</feature>
<dbReference type="InterPro" id="IPR018333">
    <property type="entry name" value="Squalene_cyclase"/>
</dbReference>
<dbReference type="SUPFAM" id="SSF81853">
    <property type="entry name" value="Family 10 polysaccharide lyase"/>
    <property type="match status" value="1"/>
</dbReference>
<keyword evidence="4" id="KW-1133">Transmembrane helix</keyword>
<evidence type="ECO:0000256" key="4">
    <source>
        <dbReference type="SAM" id="Phobius"/>
    </source>
</evidence>
<evidence type="ECO:0000256" key="2">
    <source>
        <dbReference type="ARBA" id="ARBA00009755"/>
    </source>
</evidence>
<dbReference type="PANTHER" id="PTHR11764:SF20">
    <property type="entry name" value="LANOSTEROL SYNTHASE"/>
    <property type="match status" value="1"/>
</dbReference>
<evidence type="ECO:0000313" key="7">
    <source>
        <dbReference type="EMBL" id="MDQ0338851.1"/>
    </source>
</evidence>
<proteinExistence type="inferred from homology"/>
<dbReference type="PANTHER" id="PTHR11764">
    <property type="entry name" value="TERPENE CYCLASE/MUTASE FAMILY MEMBER"/>
    <property type="match status" value="1"/>
</dbReference>